<feature type="transmembrane region" description="Helical" evidence="1">
    <location>
        <begin position="34"/>
        <end position="53"/>
    </location>
</feature>
<keyword evidence="1" id="KW-0472">Membrane</keyword>
<sequence>MNDDTDIGYLNPKCLCGISARRFTFWTDSNPRRLLGVAIIIGYGYGNCGFFRWSDHPICVRSKVIIPGLLRRIQDLEMRSLETNGFEGVEGNNTYVSPVVGIEEVSYRGGMRRDWFYVTVIAIWIVMFVGKKL</sequence>
<evidence type="ECO:0000313" key="2">
    <source>
        <dbReference type="EMBL" id="KAK2640548.1"/>
    </source>
</evidence>
<organism evidence="2 3">
    <name type="scientific">Dipteronia dyeriana</name>
    <dbReference type="NCBI Taxonomy" id="168575"/>
    <lineage>
        <taxon>Eukaryota</taxon>
        <taxon>Viridiplantae</taxon>
        <taxon>Streptophyta</taxon>
        <taxon>Embryophyta</taxon>
        <taxon>Tracheophyta</taxon>
        <taxon>Spermatophyta</taxon>
        <taxon>Magnoliopsida</taxon>
        <taxon>eudicotyledons</taxon>
        <taxon>Gunneridae</taxon>
        <taxon>Pentapetalae</taxon>
        <taxon>rosids</taxon>
        <taxon>malvids</taxon>
        <taxon>Sapindales</taxon>
        <taxon>Sapindaceae</taxon>
        <taxon>Hippocastanoideae</taxon>
        <taxon>Acereae</taxon>
        <taxon>Dipteronia</taxon>
    </lineage>
</organism>
<proteinExistence type="predicted"/>
<dbReference type="Proteomes" id="UP001280121">
    <property type="component" value="Unassembled WGS sequence"/>
</dbReference>
<name>A0AAD9WS83_9ROSI</name>
<protein>
    <submittedName>
        <fullName evidence="2">Uncharacterized protein</fullName>
    </submittedName>
</protein>
<dbReference type="EMBL" id="JANJYI010000008">
    <property type="protein sequence ID" value="KAK2640548.1"/>
    <property type="molecule type" value="Genomic_DNA"/>
</dbReference>
<evidence type="ECO:0000313" key="3">
    <source>
        <dbReference type="Proteomes" id="UP001280121"/>
    </source>
</evidence>
<dbReference type="AlphaFoldDB" id="A0AAD9WS83"/>
<reference evidence="2" key="1">
    <citation type="journal article" date="2023" name="Plant J.">
        <title>Genome sequences and population genomics provide insights into the demographic history, inbreeding, and mutation load of two 'living fossil' tree species of Dipteronia.</title>
        <authorList>
            <person name="Feng Y."/>
            <person name="Comes H.P."/>
            <person name="Chen J."/>
            <person name="Zhu S."/>
            <person name="Lu R."/>
            <person name="Zhang X."/>
            <person name="Li P."/>
            <person name="Qiu J."/>
            <person name="Olsen K.M."/>
            <person name="Qiu Y."/>
        </authorList>
    </citation>
    <scope>NUCLEOTIDE SEQUENCE</scope>
    <source>
        <strain evidence="2">KIB01</strain>
    </source>
</reference>
<keyword evidence="1" id="KW-0812">Transmembrane</keyword>
<evidence type="ECO:0000256" key="1">
    <source>
        <dbReference type="SAM" id="Phobius"/>
    </source>
</evidence>
<feature type="transmembrane region" description="Helical" evidence="1">
    <location>
        <begin position="114"/>
        <end position="130"/>
    </location>
</feature>
<gene>
    <name evidence="2" type="ORF">Ddye_028343</name>
</gene>
<keyword evidence="1" id="KW-1133">Transmembrane helix</keyword>
<accession>A0AAD9WS83</accession>
<comment type="caution">
    <text evidence="2">The sequence shown here is derived from an EMBL/GenBank/DDBJ whole genome shotgun (WGS) entry which is preliminary data.</text>
</comment>
<keyword evidence="3" id="KW-1185">Reference proteome</keyword>